<protein>
    <recommendedName>
        <fullName evidence="7">EamA domain-containing protein</fullName>
    </recommendedName>
</protein>
<evidence type="ECO:0000256" key="3">
    <source>
        <dbReference type="ARBA" id="ARBA00022692"/>
    </source>
</evidence>
<feature type="transmembrane region" description="Helical" evidence="6">
    <location>
        <begin position="178"/>
        <end position="199"/>
    </location>
</feature>
<dbReference type="InterPro" id="IPR000620">
    <property type="entry name" value="EamA_dom"/>
</dbReference>
<evidence type="ECO:0000313" key="9">
    <source>
        <dbReference type="Proteomes" id="UP000825729"/>
    </source>
</evidence>
<evidence type="ECO:0000256" key="4">
    <source>
        <dbReference type="ARBA" id="ARBA00022989"/>
    </source>
</evidence>
<keyword evidence="4 6" id="KW-1133">Transmembrane helix</keyword>
<feature type="transmembrane region" description="Helical" evidence="6">
    <location>
        <begin position="37"/>
        <end position="59"/>
    </location>
</feature>
<comment type="caution">
    <text evidence="8">The sequence shown here is derived from an EMBL/GenBank/DDBJ whole genome shotgun (WGS) entry which is preliminary data.</text>
</comment>
<evidence type="ECO:0000256" key="1">
    <source>
        <dbReference type="ARBA" id="ARBA00004141"/>
    </source>
</evidence>
<dbReference type="PANTHER" id="PTHR31218">
    <property type="entry name" value="WAT1-RELATED PROTEIN"/>
    <property type="match status" value="1"/>
</dbReference>
<dbReference type="EMBL" id="JAINDJ010000003">
    <property type="protein sequence ID" value="KAG9455355.1"/>
    <property type="molecule type" value="Genomic_DNA"/>
</dbReference>
<evidence type="ECO:0000313" key="8">
    <source>
        <dbReference type="EMBL" id="KAG9455355.1"/>
    </source>
</evidence>
<dbReference type="Proteomes" id="UP000825729">
    <property type="component" value="Unassembled WGS sequence"/>
</dbReference>
<feature type="transmembrane region" description="Helical" evidence="6">
    <location>
        <begin position="71"/>
        <end position="92"/>
    </location>
</feature>
<keyword evidence="9" id="KW-1185">Reference proteome</keyword>
<dbReference type="InterPro" id="IPR030184">
    <property type="entry name" value="WAT1-related"/>
</dbReference>
<evidence type="ECO:0000256" key="6">
    <source>
        <dbReference type="SAM" id="Phobius"/>
    </source>
</evidence>
<feature type="domain" description="EamA" evidence="7">
    <location>
        <begin position="10"/>
        <end position="150"/>
    </location>
</feature>
<comment type="subcellular location">
    <subcellularLocation>
        <location evidence="1">Membrane</location>
        <topology evidence="1">Multi-pass membrane protein</topology>
    </subcellularLocation>
</comment>
<feature type="transmembrane region" description="Helical" evidence="6">
    <location>
        <begin position="104"/>
        <end position="122"/>
    </location>
</feature>
<dbReference type="AlphaFoldDB" id="A0AAV7F2I7"/>
<feature type="transmembrane region" description="Helical" evidence="6">
    <location>
        <begin position="134"/>
        <end position="158"/>
    </location>
</feature>
<keyword evidence="5 6" id="KW-0472">Membrane</keyword>
<feature type="transmembrane region" description="Helical" evidence="6">
    <location>
        <begin position="211"/>
        <end position="230"/>
    </location>
</feature>
<gene>
    <name evidence="8" type="ORF">H6P81_008259</name>
</gene>
<evidence type="ECO:0000256" key="2">
    <source>
        <dbReference type="ARBA" id="ARBA00007635"/>
    </source>
</evidence>
<dbReference type="Pfam" id="PF00892">
    <property type="entry name" value="EamA"/>
    <property type="match status" value="2"/>
</dbReference>
<sequence>MMMSSEAKSVAAMVAVNVAFALGDLLIKKVLEEGTAVMVFVTYRLIVAFIFLTPIALLLERRIRPKFTPRIFFYLFFSALYGVTLNQYLFMLGLRYTTATFTSAFFNMMPVATFIMALPFRLETVNLRSTGGRAKILGIVVSVGGAMLLTLYKGVALINPNSTSKKNAAVGAGKVPKNWTIGTMALVGACLSGSSWYLIQAKISNIYPASYSSTALMSFLSAIQSGILGLSTERKLALWGFKGKLEILGVLYTGIVGSGLCFVLMSWCVKERGPVFTAAFNPLTQIVVAIFESSIFHEPLHLGSLLGSALVILGLYMLLWGKSKETTLAPTKPRNNSKELVSTLNRSSRLPYTSKHISAIFKLQKLMKTMPRAVRSTCLSVINLTSWDTCRWRILSSPSSLGRVEKYEFVKEEGVSVEEEVTKQICKQIVQAKLKDHGCKHKRKYFSKSTDENKRIISSRV</sequence>
<feature type="transmembrane region" description="Helical" evidence="6">
    <location>
        <begin position="276"/>
        <end position="296"/>
    </location>
</feature>
<organism evidence="8 9">
    <name type="scientific">Aristolochia fimbriata</name>
    <name type="common">White veined hardy Dutchman's pipe vine</name>
    <dbReference type="NCBI Taxonomy" id="158543"/>
    <lineage>
        <taxon>Eukaryota</taxon>
        <taxon>Viridiplantae</taxon>
        <taxon>Streptophyta</taxon>
        <taxon>Embryophyta</taxon>
        <taxon>Tracheophyta</taxon>
        <taxon>Spermatophyta</taxon>
        <taxon>Magnoliopsida</taxon>
        <taxon>Magnoliidae</taxon>
        <taxon>Piperales</taxon>
        <taxon>Aristolochiaceae</taxon>
        <taxon>Aristolochia</taxon>
    </lineage>
</organism>
<evidence type="ECO:0000259" key="7">
    <source>
        <dbReference type="Pfam" id="PF00892"/>
    </source>
</evidence>
<dbReference type="SUPFAM" id="SSF103481">
    <property type="entry name" value="Multidrug resistance efflux transporter EmrE"/>
    <property type="match status" value="2"/>
</dbReference>
<feature type="domain" description="EamA" evidence="7">
    <location>
        <begin position="184"/>
        <end position="319"/>
    </location>
</feature>
<proteinExistence type="inferred from homology"/>
<keyword evidence="3 6" id="KW-0812">Transmembrane</keyword>
<name>A0AAV7F2I7_ARIFI</name>
<feature type="transmembrane region" description="Helical" evidence="6">
    <location>
        <begin position="302"/>
        <end position="320"/>
    </location>
</feature>
<reference evidence="8 9" key="1">
    <citation type="submission" date="2021-07" db="EMBL/GenBank/DDBJ databases">
        <title>The Aristolochia fimbriata genome: insights into angiosperm evolution, floral development and chemical biosynthesis.</title>
        <authorList>
            <person name="Jiao Y."/>
        </authorList>
    </citation>
    <scope>NUCLEOTIDE SEQUENCE [LARGE SCALE GENOMIC DNA]</scope>
    <source>
        <strain evidence="8">IBCAS-2021</strain>
        <tissue evidence="8">Leaf</tissue>
    </source>
</reference>
<evidence type="ECO:0000256" key="5">
    <source>
        <dbReference type="ARBA" id="ARBA00023136"/>
    </source>
</evidence>
<accession>A0AAV7F2I7</accession>
<comment type="similarity">
    <text evidence="2">Belongs to the drug/metabolite transporter (DMT) superfamily. Plant drug/metabolite exporter (P-DME) (TC 2.A.7.4) family.</text>
</comment>
<dbReference type="GO" id="GO:0022857">
    <property type="term" value="F:transmembrane transporter activity"/>
    <property type="evidence" value="ECO:0007669"/>
    <property type="project" value="InterPro"/>
</dbReference>
<dbReference type="GO" id="GO:0016020">
    <property type="term" value="C:membrane"/>
    <property type="evidence" value="ECO:0007669"/>
    <property type="project" value="UniProtKB-SubCell"/>
</dbReference>
<feature type="transmembrane region" description="Helical" evidence="6">
    <location>
        <begin position="250"/>
        <end position="269"/>
    </location>
</feature>
<dbReference type="InterPro" id="IPR037185">
    <property type="entry name" value="EmrE-like"/>
</dbReference>